<comment type="caution">
    <text evidence="1">The sequence shown here is derived from an EMBL/GenBank/DDBJ whole genome shotgun (WGS) entry which is preliminary data.</text>
</comment>
<dbReference type="OrthoDB" id="10057240at2759"/>
<proteinExistence type="predicted"/>
<dbReference type="AlphaFoldDB" id="A0A8X7BVZ9"/>
<evidence type="ECO:0000313" key="1">
    <source>
        <dbReference type="EMBL" id="GFY45945.1"/>
    </source>
</evidence>
<name>A0A8X7BVZ9_9ARAC</name>
<accession>A0A8X7BVZ9</accession>
<protein>
    <submittedName>
        <fullName evidence="1">Uncharacterized protein</fullName>
    </submittedName>
</protein>
<sequence length="90" mass="10207">MVINKITNYTLVNIPYADKTSHSKPFRIVEEALEYIYTLLDDELIDICQLPSEKSGCLTDEEDIDEYTFQSVLPADVCGKIEISTSIDND</sequence>
<keyword evidence="2" id="KW-1185">Reference proteome</keyword>
<dbReference type="EMBL" id="BMAV01005134">
    <property type="protein sequence ID" value="GFY45945.1"/>
    <property type="molecule type" value="Genomic_DNA"/>
</dbReference>
<gene>
    <name evidence="1" type="primary">NCL1_41954</name>
    <name evidence="1" type="ORF">TNIN_462371</name>
</gene>
<dbReference type="Proteomes" id="UP000886998">
    <property type="component" value="Unassembled WGS sequence"/>
</dbReference>
<reference evidence="1" key="1">
    <citation type="submission" date="2020-08" db="EMBL/GenBank/DDBJ databases">
        <title>Multicomponent nature underlies the extraordinary mechanical properties of spider dragline silk.</title>
        <authorList>
            <person name="Kono N."/>
            <person name="Nakamura H."/>
            <person name="Mori M."/>
            <person name="Yoshida Y."/>
            <person name="Ohtoshi R."/>
            <person name="Malay A.D."/>
            <person name="Moran D.A.P."/>
            <person name="Tomita M."/>
            <person name="Numata K."/>
            <person name="Arakawa K."/>
        </authorList>
    </citation>
    <scope>NUCLEOTIDE SEQUENCE</scope>
</reference>
<organism evidence="1 2">
    <name type="scientific">Trichonephila inaurata madagascariensis</name>
    <dbReference type="NCBI Taxonomy" id="2747483"/>
    <lineage>
        <taxon>Eukaryota</taxon>
        <taxon>Metazoa</taxon>
        <taxon>Ecdysozoa</taxon>
        <taxon>Arthropoda</taxon>
        <taxon>Chelicerata</taxon>
        <taxon>Arachnida</taxon>
        <taxon>Araneae</taxon>
        <taxon>Araneomorphae</taxon>
        <taxon>Entelegynae</taxon>
        <taxon>Araneoidea</taxon>
        <taxon>Nephilidae</taxon>
        <taxon>Trichonephila</taxon>
        <taxon>Trichonephila inaurata</taxon>
    </lineage>
</organism>
<evidence type="ECO:0000313" key="2">
    <source>
        <dbReference type="Proteomes" id="UP000886998"/>
    </source>
</evidence>